<proteinExistence type="predicted"/>
<reference evidence="1 2" key="1">
    <citation type="journal article" date="2022" name="Hortic Res">
        <title>A haplotype resolved chromosomal level avocado genome allows analysis of novel avocado genes.</title>
        <authorList>
            <person name="Nath O."/>
            <person name="Fletcher S.J."/>
            <person name="Hayward A."/>
            <person name="Shaw L.M."/>
            <person name="Masouleh A.K."/>
            <person name="Furtado A."/>
            <person name="Henry R.J."/>
            <person name="Mitter N."/>
        </authorList>
    </citation>
    <scope>NUCLEOTIDE SEQUENCE [LARGE SCALE GENOMIC DNA]</scope>
    <source>
        <strain evidence="2">cv. Hass</strain>
    </source>
</reference>
<protein>
    <submittedName>
        <fullName evidence="1">Uncharacterized protein</fullName>
    </submittedName>
</protein>
<comment type="caution">
    <text evidence="1">The sequence shown here is derived from an EMBL/GenBank/DDBJ whole genome shotgun (WGS) entry which is preliminary data.</text>
</comment>
<name>A0ACC2LY11_PERAE</name>
<evidence type="ECO:0000313" key="2">
    <source>
        <dbReference type="Proteomes" id="UP001234297"/>
    </source>
</evidence>
<dbReference type="EMBL" id="CM056811">
    <property type="protein sequence ID" value="KAJ8637919.1"/>
    <property type="molecule type" value="Genomic_DNA"/>
</dbReference>
<accession>A0ACC2LY11</accession>
<sequence>MHEILEFGAWSEVMRIRGLSFTERDETNNSANRTSLGFSAFFLVLSGNERRWHGCTTMLLRQQQQRPSVFLLSSPATIAINTSPQISI</sequence>
<evidence type="ECO:0000313" key="1">
    <source>
        <dbReference type="EMBL" id="KAJ8637919.1"/>
    </source>
</evidence>
<keyword evidence="2" id="KW-1185">Reference proteome</keyword>
<gene>
    <name evidence="1" type="ORF">MRB53_012186</name>
</gene>
<organism evidence="1 2">
    <name type="scientific">Persea americana</name>
    <name type="common">Avocado</name>
    <dbReference type="NCBI Taxonomy" id="3435"/>
    <lineage>
        <taxon>Eukaryota</taxon>
        <taxon>Viridiplantae</taxon>
        <taxon>Streptophyta</taxon>
        <taxon>Embryophyta</taxon>
        <taxon>Tracheophyta</taxon>
        <taxon>Spermatophyta</taxon>
        <taxon>Magnoliopsida</taxon>
        <taxon>Magnoliidae</taxon>
        <taxon>Laurales</taxon>
        <taxon>Lauraceae</taxon>
        <taxon>Persea</taxon>
    </lineage>
</organism>
<dbReference type="Proteomes" id="UP001234297">
    <property type="component" value="Chromosome 3"/>
</dbReference>